<feature type="compositionally biased region" description="Polar residues" evidence="1">
    <location>
        <begin position="338"/>
        <end position="353"/>
    </location>
</feature>
<protein>
    <recommendedName>
        <fullName evidence="4">C2H2-type domain-containing protein</fullName>
    </recommendedName>
</protein>
<evidence type="ECO:0000313" key="3">
    <source>
        <dbReference type="Proteomes" id="UP001642540"/>
    </source>
</evidence>
<keyword evidence="3" id="KW-1185">Reference proteome</keyword>
<proteinExistence type="predicted"/>
<dbReference type="EMBL" id="CAXLJM020000109">
    <property type="protein sequence ID" value="CAL8135766.1"/>
    <property type="molecule type" value="Genomic_DNA"/>
</dbReference>
<accession>A0ABP1RTZ2</accession>
<feature type="region of interest" description="Disordered" evidence="1">
    <location>
        <begin position="319"/>
        <end position="357"/>
    </location>
</feature>
<evidence type="ECO:0000313" key="2">
    <source>
        <dbReference type="EMBL" id="CAL8135766.1"/>
    </source>
</evidence>
<evidence type="ECO:0000256" key="1">
    <source>
        <dbReference type="SAM" id="MobiDB-lite"/>
    </source>
</evidence>
<sequence>MSTSRGDLGVDVDGGNFISDTTPTFDENVPNCDNFLNQVLFQSTHCIFCAKECPGKFVIGEGGETLIKVKCEEGERPRRQGVSDNDDTNAFVERQLKSLFIVRKILGVEKEICCKLIKQFDGQLHPEYWLNVCGQCELVVASYKKTLKEIEELERRGKYIQDNLKKIIWESNQDDDGDENGGSNFSGIWKELREKAMHGFDPRQIQPGRLSLVDPTLAHVKLEQNDDLNKMMTLIIIVFILLDNAQGRQEADSAPEPQKSPSPSLSQSQPSPQAAQTPPPETNSDVITPEEPEEGAEILVQPKTAVKEGMRIATLKVLGGVGTNNNNPEAVNCELDPTTENPSASAQENNILQPQPPPTLAVSINKPKINEKPKQTGGKTGDNWIQCGLCPAKFRKRLKAQYINHSALHKEGSPGVVCPKCKIFVHRSRLEVHKRSNNCVNPVKILAEQILKSIKKRVKNPYKNTRKNRGKIPENTL</sequence>
<reference evidence="2 3" key="1">
    <citation type="submission" date="2024-08" db="EMBL/GenBank/DDBJ databases">
        <authorList>
            <person name="Cucini C."/>
            <person name="Frati F."/>
        </authorList>
    </citation>
    <scope>NUCLEOTIDE SEQUENCE [LARGE SCALE GENOMIC DNA]</scope>
</reference>
<name>A0ABP1RTZ2_9HEXA</name>
<feature type="region of interest" description="Disordered" evidence="1">
    <location>
        <begin position="249"/>
        <end position="288"/>
    </location>
</feature>
<feature type="compositionally biased region" description="Low complexity" evidence="1">
    <location>
        <begin position="255"/>
        <end position="276"/>
    </location>
</feature>
<dbReference type="Proteomes" id="UP001642540">
    <property type="component" value="Unassembled WGS sequence"/>
</dbReference>
<gene>
    <name evidence="2" type="ORF">ODALV1_LOCUS26129</name>
</gene>
<organism evidence="2 3">
    <name type="scientific">Orchesella dallaii</name>
    <dbReference type="NCBI Taxonomy" id="48710"/>
    <lineage>
        <taxon>Eukaryota</taxon>
        <taxon>Metazoa</taxon>
        <taxon>Ecdysozoa</taxon>
        <taxon>Arthropoda</taxon>
        <taxon>Hexapoda</taxon>
        <taxon>Collembola</taxon>
        <taxon>Entomobryomorpha</taxon>
        <taxon>Entomobryoidea</taxon>
        <taxon>Orchesellidae</taxon>
        <taxon>Orchesellinae</taxon>
        <taxon>Orchesella</taxon>
    </lineage>
</organism>
<comment type="caution">
    <text evidence="2">The sequence shown here is derived from an EMBL/GenBank/DDBJ whole genome shotgun (WGS) entry which is preliminary data.</text>
</comment>
<evidence type="ECO:0008006" key="4">
    <source>
        <dbReference type="Google" id="ProtNLM"/>
    </source>
</evidence>